<dbReference type="OrthoDB" id="5738119at2"/>
<sequence length="143" mass="16206">MSVKYSTSPTLHLAIADSPRYRHCQWLFHLLLGLAALDLAFGGYPFCGLLLPLLPVSCYLHRRQPLVGAILVWHLGQWSLRQAGSECPIEVRRGHCLPWLTCVRWHCPSGKSGVLLLFSDSASRNELRRLRVRLRLQHGVCGR</sequence>
<dbReference type="RefSeq" id="WP_133214812.1">
    <property type="nucleotide sequence ID" value="NZ_SMSE01000004.1"/>
</dbReference>
<name>A0A4R5LNZ9_9GAMM</name>
<gene>
    <name evidence="2" type="ORF">E2F43_16770</name>
</gene>
<keyword evidence="1" id="KW-0812">Transmembrane</keyword>
<dbReference type="Proteomes" id="UP000295554">
    <property type="component" value="Unassembled WGS sequence"/>
</dbReference>
<feature type="transmembrane region" description="Helical" evidence="1">
    <location>
        <begin position="26"/>
        <end position="54"/>
    </location>
</feature>
<keyword evidence="1" id="KW-0472">Membrane</keyword>
<keyword evidence="1" id="KW-1133">Transmembrane helix</keyword>
<evidence type="ECO:0008006" key="4">
    <source>
        <dbReference type="Google" id="ProtNLM"/>
    </source>
</evidence>
<dbReference type="EMBL" id="SMSE01000004">
    <property type="protein sequence ID" value="TDG12010.1"/>
    <property type="molecule type" value="Genomic_DNA"/>
</dbReference>
<organism evidence="2 3">
    <name type="scientific">Seongchinamella unica</name>
    <dbReference type="NCBI Taxonomy" id="2547392"/>
    <lineage>
        <taxon>Bacteria</taxon>
        <taxon>Pseudomonadati</taxon>
        <taxon>Pseudomonadota</taxon>
        <taxon>Gammaproteobacteria</taxon>
        <taxon>Cellvibrionales</taxon>
        <taxon>Halieaceae</taxon>
        <taxon>Seongchinamella</taxon>
    </lineage>
</organism>
<proteinExistence type="predicted"/>
<dbReference type="AlphaFoldDB" id="A0A4R5LNZ9"/>
<evidence type="ECO:0000313" key="2">
    <source>
        <dbReference type="EMBL" id="TDG12010.1"/>
    </source>
</evidence>
<keyword evidence="3" id="KW-1185">Reference proteome</keyword>
<comment type="caution">
    <text evidence="2">The sequence shown here is derived from an EMBL/GenBank/DDBJ whole genome shotgun (WGS) entry which is preliminary data.</text>
</comment>
<reference evidence="2 3" key="1">
    <citation type="submission" date="2019-03" db="EMBL/GenBank/DDBJ databases">
        <title>Seongchinamella monodicae gen. nov., sp. nov., a novel member of the Gammaproteobacteria isolated from a tidal mudflat of beach.</title>
        <authorList>
            <person name="Yang H.G."/>
            <person name="Kang J.W."/>
            <person name="Lee S.D."/>
        </authorList>
    </citation>
    <scope>NUCLEOTIDE SEQUENCE [LARGE SCALE GENOMIC DNA]</scope>
    <source>
        <strain evidence="2 3">GH4-78</strain>
    </source>
</reference>
<evidence type="ECO:0000256" key="1">
    <source>
        <dbReference type="SAM" id="Phobius"/>
    </source>
</evidence>
<accession>A0A4R5LNZ9</accession>
<protein>
    <recommendedName>
        <fullName evidence="4">Toxin CptA</fullName>
    </recommendedName>
</protein>
<evidence type="ECO:0000313" key="3">
    <source>
        <dbReference type="Proteomes" id="UP000295554"/>
    </source>
</evidence>